<dbReference type="Pfam" id="PF03704">
    <property type="entry name" value="BTAD"/>
    <property type="match status" value="1"/>
</dbReference>
<dbReference type="Proteomes" id="UP001385499">
    <property type="component" value="Unassembled WGS sequence"/>
</dbReference>
<dbReference type="SUPFAM" id="SSF48452">
    <property type="entry name" value="TPR-like"/>
    <property type="match status" value="2"/>
</dbReference>
<name>A0ABU8TKF7_9HYPH</name>
<dbReference type="Gene3D" id="1.10.10.10">
    <property type="entry name" value="Winged helix-like DNA-binding domain superfamily/Winged helix DNA-binding domain"/>
    <property type="match status" value="1"/>
</dbReference>
<protein>
    <submittedName>
        <fullName evidence="2">BTAD domain-containing putative transcriptional regulator</fullName>
    </submittedName>
</protein>
<dbReference type="InterPro" id="IPR005158">
    <property type="entry name" value="BTAD"/>
</dbReference>
<dbReference type="SMART" id="SM01043">
    <property type="entry name" value="BTAD"/>
    <property type="match status" value="1"/>
</dbReference>
<dbReference type="RefSeq" id="WP_340274147.1">
    <property type="nucleotide sequence ID" value="NZ_JBAKIA010000005.1"/>
</dbReference>
<dbReference type="SUPFAM" id="SSF46894">
    <property type="entry name" value="C-terminal effector domain of the bipartite response regulators"/>
    <property type="match status" value="1"/>
</dbReference>
<dbReference type="PANTHER" id="PTHR35807">
    <property type="entry name" value="TRANSCRIPTIONAL REGULATOR REDD-RELATED"/>
    <property type="match status" value="1"/>
</dbReference>
<dbReference type="InterPro" id="IPR011990">
    <property type="entry name" value="TPR-like_helical_dom_sf"/>
</dbReference>
<evidence type="ECO:0000313" key="2">
    <source>
        <dbReference type="EMBL" id="MEJ8474402.1"/>
    </source>
</evidence>
<evidence type="ECO:0000313" key="3">
    <source>
        <dbReference type="Proteomes" id="UP001385499"/>
    </source>
</evidence>
<sequence>MRLYVNCLGTPEFLDDAGRSISSPTRKSLAILIYLLRTPGRLVPREQIADILWSTVPQEKSVQSFRQALRQLRRVEEASGVNFLAIDKKHVGLIGNALVLDIEQVSDLLETGSIDGFETALQLIRGPLLNGYETLDPVFHDWLTIERQRLMSDFTSAAIKVVDGLSAADDPGRVEAGCRFLLALDSACEPAHQILIKMYLATGRKAEARQQLKLCEAELKTHLDVAPEDETYRLFEHPPSGNDSLRFATEPIWGMVGVNLRQGDSDGKILLPRLTIVPFAVFSGLENCAQTMLDDIRTCLGAYRNIELYEGDYQIQGGATKVTLLDAGDELGSYVLRFRYDEKLALIYLQLEDRISGQVLFNEVIELNSIVGLTDLREVTSQTVNRIQSRVIGRLRTLGSKQPFLRWCQAEALLCEFSQSADEEALRILNEVQEHYPGYSVIYSGKASVGLKKILHFPEFNAEKAETDTFLDLAEKAVVLDPWQVVNRRMHGWSLLQTGHCEDAKRSFLEAARLNPFDPTNLMSVAEGLAYIGDVEQAQKQAERAFALLSVVPRFFYEYLANIKFASGDYATTLELLDRAPQDGIMSITTRTAACLGLNRENEARETLDLLSKRHSCRFAFERADRPEEIVGWLSRINLYQNSETRMRYKRGADMVLSYLMY</sequence>
<accession>A0ABU8TKF7</accession>
<gene>
    <name evidence="2" type="ORF">V6575_09905</name>
</gene>
<dbReference type="InterPro" id="IPR036388">
    <property type="entry name" value="WH-like_DNA-bd_sf"/>
</dbReference>
<evidence type="ECO:0000259" key="1">
    <source>
        <dbReference type="SMART" id="SM01043"/>
    </source>
</evidence>
<reference evidence="2 3" key="1">
    <citation type="submission" date="2024-02" db="EMBL/GenBank/DDBJ databases">
        <title>Roseibium algae sp. nov., isolated from marine alga (Grateloupia sp.), showing potential in myo-inositol conversion.</title>
        <authorList>
            <person name="Wang Y."/>
        </authorList>
    </citation>
    <scope>NUCLEOTIDE SEQUENCE [LARGE SCALE GENOMIC DNA]</scope>
    <source>
        <strain evidence="2 3">H3510</strain>
    </source>
</reference>
<keyword evidence="3" id="KW-1185">Reference proteome</keyword>
<dbReference type="Gene3D" id="1.25.40.10">
    <property type="entry name" value="Tetratricopeptide repeat domain"/>
    <property type="match status" value="2"/>
</dbReference>
<dbReference type="EMBL" id="JBAKIA010000005">
    <property type="protein sequence ID" value="MEJ8474402.1"/>
    <property type="molecule type" value="Genomic_DNA"/>
</dbReference>
<feature type="domain" description="Bacterial transcriptional activator" evidence="1">
    <location>
        <begin position="100"/>
        <end position="236"/>
    </location>
</feature>
<proteinExistence type="predicted"/>
<comment type="caution">
    <text evidence="2">The sequence shown here is derived from an EMBL/GenBank/DDBJ whole genome shotgun (WGS) entry which is preliminary data.</text>
</comment>
<dbReference type="InterPro" id="IPR051677">
    <property type="entry name" value="AfsR-DnrI-RedD_regulator"/>
</dbReference>
<dbReference type="InterPro" id="IPR016032">
    <property type="entry name" value="Sig_transdc_resp-reg_C-effctor"/>
</dbReference>
<organism evidence="2 3">
    <name type="scientific">Roseibium algae</name>
    <dbReference type="NCBI Taxonomy" id="3123038"/>
    <lineage>
        <taxon>Bacteria</taxon>
        <taxon>Pseudomonadati</taxon>
        <taxon>Pseudomonadota</taxon>
        <taxon>Alphaproteobacteria</taxon>
        <taxon>Hyphomicrobiales</taxon>
        <taxon>Stappiaceae</taxon>
        <taxon>Roseibium</taxon>
    </lineage>
</organism>